<organism evidence="2 3">
    <name type="scientific">Sphingomonas gilva</name>
    <dbReference type="NCBI Taxonomy" id="2305907"/>
    <lineage>
        <taxon>Bacteria</taxon>
        <taxon>Pseudomonadati</taxon>
        <taxon>Pseudomonadota</taxon>
        <taxon>Alphaproteobacteria</taxon>
        <taxon>Sphingomonadales</taxon>
        <taxon>Sphingomonadaceae</taxon>
        <taxon>Sphingomonas</taxon>
    </lineage>
</organism>
<reference evidence="2 3" key="1">
    <citation type="submission" date="2018-08" db="EMBL/GenBank/DDBJ databases">
        <title>The multiple taxonomic identification of Sphingomonas gilva.</title>
        <authorList>
            <person name="Zhu D."/>
            <person name="Zheng S."/>
        </authorList>
    </citation>
    <scope>NUCLEOTIDE SEQUENCE [LARGE SCALE GENOMIC DNA]</scope>
    <source>
        <strain evidence="2 3">ZDH117</strain>
    </source>
</reference>
<dbReference type="OrthoDB" id="9760040at2"/>
<feature type="region of interest" description="Disordered" evidence="1">
    <location>
        <begin position="16"/>
        <end position="40"/>
    </location>
</feature>
<proteinExistence type="predicted"/>
<sequence length="126" mass="13612">MAIALWSCPTRYPIAGEGHDRSSQPVGLRRGAGGGGLAADARACPKANRRGSGVATEIERYSVWPGQATSYMVGQTRWLAIREKLKAKMGAKFDIRGFHDTALSAGAMPMSVLETVMDRWADERMG</sequence>
<dbReference type="PANTHER" id="PTHR33361">
    <property type="entry name" value="GLR0591 PROTEIN"/>
    <property type="match status" value="1"/>
</dbReference>
<name>A0A396RRV7_9SPHN</name>
<accession>A0A396RRV7</accession>
<dbReference type="EMBL" id="QWLV01000002">
    <property type="protein sequence ID" value="RHW18062.1"/>
    <property type="molecule type" value="Genomic_DNA"/>
</dbReference>
<keyword evidence="3" id="KW-1185">Reference proteome</keyword>
<protein>
    <submittedName>
        <fullName evidence="2">DUF885 family protein</fullName>
    </submittedName>
</protein>
<dbReference type="InterPro" id="IPR010281">
    <property type="entry name" value="DUF885"/>
</dbReference>
<dbReference type="AlphaFoldDB" id="A0A396RRV7"/>
<comment type="caution">
    <text evidence="2">The sequence shown here is derived from an EMBL/GenBank/DDBJ whole genome shotgun (WGS) entry which is preliminary data.</text>
</comment>
<dbReference type="Pfam" id="PF05960">
    <property type="entry name" value="DUF885"/>
    <property type="match status" value="1"/>
</dbReference>
<evidence type="ECO:0000313" key="3">
    <source>
        <dbReference type="Proteomes" id="UP000266693"/>
    </source>
</evidence>
<dbReference type="PANTHER" id="PTHR33361:SF2">
    <property type="entry name" value="DUF885 DOMAIN-CONTAINING PROTEIN"/>
    <property type="match status" value="1"/>
</dbReference>
<dbReference type="Proteomes" id="UP000266693">
    <property type="component" value="Unassembled WGS sequence"/>
</dbReference>
<evidence type="ECO:0000313" key="2">
    <source>
        <dbReference type="EMBL" id="RHW18062.1"/>
    </source>
</evidence>
<gene>
    <name evidence="2" type="ORF">D1610_06085</name>
</gene>
<evidence type="ECO:0000256" key="1">
    <source>
        <dbReference type="SAM" id="MobiDB-lite"/>
    </source>
</evidence>